<evidence type="ECO:0000313" key="5">
    <source>
        <dbReference type="EMBL" id="VDS04991.1"/>
    </source>
</evidence>
<dbReference type="Gene3D" id="2.40.420.20">
    <property type="match status" value="1"/>
</dbReference>
<feature type="coiled-coil region" evidence="2">
    <location>
        <begin position="150"/>
        <end position="184"/>
    </location>
</feature>
<dbReference type="InterPro" id="IPR058625">
    <property type="entry name" value="MdtA-like_BSH"/>
</dbReference>
<keyword evidence="6" id="KW-1185">Reference proteome</keyword>
<evidence type="ECO:0000256" key="2">
    <source>
        <dbReference type="SAM" id="Coils"/>
    </source>
</evidence>
<dbReference type="SUPFAM" id="SSF111369">
    <property type="entry name" value="HlyD-like secretion proteins"/>
    <property type="match status" value="1"/>
</dbReference>
<dbReference type="Gene3D" id="1.10.287.470">
    <property type="entry name" value="Helix hairpin bin"/>
    <property type="match status" value="1"/>
</dbReference>
<dbReference type="GO" id="GO:0015562">
    <property type="term" value="F:efflux transmembrane transporter activity"/>
    <property type="evidence" value="ECO:0007669"/>
    <property type="project" value="TreeGrafter"/>
</dbReference>
<dbReference type="RefSeq" id="WP_164550346.1">
    <property type="nucleotide sequence ID" value="NZ_JBHTMH010000004.1"/>
</dbReference>
<sequence>MATPEKSSRPVLKRRKRRWGWLVLALLLVGGGGTYAWFERPWEAKANLVAAETVTAGPVSQVLAVNGRIAARTSVTVRAAVSSQAVLIGAAEGDEVSAGQVLVELDTALVQAQWQQAKAALEAQQVKQSQAAATAERTRALGDNTTRSSLQDAELALAAAANETARLQAALDQVEQQRAQYTITAPISGVVLSRGVDQGQLVDPQTQLFVVADTSDLVVETDVDELYSSRVTSGLKALLKPVGATVAQHGTVVFAAPTVDASTGGRAIKIAFDDKVSLPVGLTVNANVIVEEVPDALSIPRGAIVTEGTQSHVLVIENGIATTRQIDFDDWPAERVIVTSGLKAGDVVILDPSAVEAGDMAAAE</sequence>
<dbReference type="Proteomes" id="UP000268844">
    <property type="component" value="Unassembled WGS sequence"/>
</dbReference>
<dbReference type="GO" id="GO:1990281">
    <property type="term" value="C:efflux pump complex"/>
    <property type="evidence" value="ECO:0007669"/>
    <property type="project" value="TreeGrafter"/>
</dbReference>
<keyword evidence="3" id="KW-1133">Transmembrane helix</keyword>
<feature type="domain" description="Multidrug resistance protein MdtA-like barrel-sandwich hybrid" evidence="4">
    <location>
        <begin position="74"/>
        <end position="212"/>
    </location>
</feature>
<dbReference type="NCBIfam" id="TIGR01730">
    <property type="entry name" value="RND_mfp"/>
    <property type="match status" value="1"/>
</dbReference>
<dbReference type="AlphaFoldDB" id="A0A447IBU4"/>
<proteinExistence type="inferred from homology"/>
<protein>
    <submittedName>
        <fullName evidence="5">Multidrug export protein AcrE</fullName>
    </submittedName>
</protein>
<evidence type="ECO:0000313" key="6">
    <source>
        <dbReference type="Proteomes" id="UP000268844"/>
    </source>
</evidence>
<dbReference type="EMBL" id="UZWD01000025">
    <property type="protein sequence ID" value="VDS04991.1"/>
    <property type="molecule type" value="Genomic_DNA"/>
</dbReference>
<organism evidence="5 6">
    <name type="scientific">Devosia equisanguinis</name>
    <dbReference type="NCBI Taxonomy" id="2490941"/>
    <lineage>
        <taxon>Bacteria</taxon>
        <taxon>Pseudomonadati</taxon>
        <taxon>Pseudomonadota</taxon>
        <taxon>Alphaproteobacteria</taxon>
        <taxon>Hyphomicrobiales</taxon>
        <taxon>Devosiaceae</taxon>
        <taxon>Devosia</taxon>
    </lineage>
</organism>
<keyword evidence="3" id="KW-0472">Membrane</keyword>
<dbReference type="Gene3D" id="2.40.30.170">
    <property type="match status" value="1"/>
</dbReference>
<dbReference type="Pfam" id="PF25917">
    <property type="entry name" value="BSH_RND"/>
    <property type="match status" value="1"/>
</dbReference>
<reference evidence="5 6" key="1">
    <citation type="submission" date="2018-12" db="EMBL/GenBank/DDBJ databases">
        <authorList>
            <person name="Criscuolo A."/>
        </authorList>
    </citation>
    <scope>NUCLEOTIDE SEQUENCE [LARGE SCALE GENOMIC DNA]</scope>
    <source>
        <strain evidence="5">ACIP1116281</strain>
    </source>
</reference>
<name>A0A447IBU4_9HYPH</name>
<dbReference type="PANTHER" id="PTHR30469">
    <property type="entry name" value="MULTIDRUG RESISTANCE PROTEIN MDTA"/>
    <property type="match status" value="1"/>
</dbReference>
<dbReference type="Gene3D" id="2.40.50.100">
    <property type="match status" value="1"/>
</dbReference>
<keyword evidence="2" id="KW-0175">Coiled coil</keyword>
<comment type="similarity">
    <text evidence="1">Belongs to the membrane fusion protein (MFP) (TC 8.A.1) family.</text>
</comment>
<accession>A0A447IBU4</accession>
<evidence type="ECO:0000256" key="1">
    <source>
        <dbReference type="ARBA" id="ARBA00009477"/>
    </source>
</evidence>
<dbReference type="PANTHER" id="PTHR30469:SF15">
    <property type="entry name" value="HLYD FAMILY OF SECRETION PROTEINS"/>
    <property type="match status" value="1"/>
</dbReference>
<feature type="transmembrane region" description="Helical" evidence="3">
    <location>
        <begin position="21"/>
        <end position="38"/>
    </location>
</feature>
<evidence type="ECO:0000256" key="3">
    <source>
        <dbReference type="SAM" id="Phobius"/>
    </source>
</evidence>
<gene>
    <name evidence="5" type="primary">acrE</name>
    <name evidence="5" type="ORF">DEVEQU_02132</name>
</gene>
<keyword evidence="3" id="KW-0812">Transmembrane</keyword>
<dbReference type="InterPro" id="IPR006143">
    <property type="entry name" value="RND_pump_MFP"/>
</dbReference>
<evidence type="ECO:0000259" key="4">
    <source>
        <dbReference type="Pfam" id="PF25917"/>
    </source>
</evidence>